<sequence length="272" mass="30503">MDNRIQAVVLDWAGTVVDYGCFAPIHAFVEAFADFGVEITVDEARKPMGLLKKDHVKEIIAMDRVRNKWIETYGNQPTRQDMDALYRMFEKKLFESLHEFTDPVPGAIETIDVLKSRKIKIGSTTGYTREMMAVVAANAKRKGYEPDAIVCADEVTRGRPYPYMIFQNMIKLEVFPPQAVMKVGDTEADMREGKNAGVWTVAVVKGSSELGLSAAEMESMPPEELERRIAQVTNVFQTAGADYVTSSIHELPDVIEKIEKMSGKDRNDESVL</sequence>
<dbReference type="PANTHER" id="PTHR43434">
    <property type="entry name" value="PHOSPHOGLYCOLATE PHOSPHATASE"/>
    <property type="match status" value="1"/>
</dbReference>
<dbReference type="SFLD" id="SFLDG01135">
    <property type="entry name" value="C1.5.6:_HAD__Beta-PGM__Phospha"/>
    <property type="match status" value="1"/>
</dbReference>
<dbReference type="SFLD" id="SFLDG01129">
    <property type="entry name" value="C1.5:_HAD__Beta-PGM__Phosphata"/>
    <property type="match status" value="1"/>
</dbReference>
<dbReference type="GO" id="GO:0006281">
    <property type="term" value="P:DNA repair"/>
    <property type="evidence" value="ECO:0007669"/>
    <property type="project" value="TreeGrafter"/>
</dbReference>
<evidence type="ECO:0000256" key="2">
    <source>
        <dbReference type="ARBA" id="ARBA00022842"/>
    </source>
</evidence>
<evidence type="ECO:0000313" key="5">
    <source>
        <dbReference type="EMBL" id="SDY19254.1"/>
    </source>
</evidence>
<dbReference type="InterPro" id="IPR006323">
    <property type="entry name" value="Phosphonoacetald_hydro"/>
</dbReference>
<feature type="binding site" evidence="4">
    <location>
        <position position="13"/>
    </location>
    <ligand>
        <name>Mg(2+)</name>
        <dbReference type="ChEBI" id="CHEBI:18420"/>
    </ligand>
</feature>
<keyword evidence="6" id="KW-1185">Reference proteome</keyword>
<dbReference type="InterPro" id="IPR050155">
    <property type="entry name" value="HAD-like_hydrolase_sf"/>
</dbReference>
<comment type="cofactor">
    <cofactor evidence="4">
        <name>Mg(2+)</name>
        <dbReference type="ChEBI" id="CHEBI:18420"/>
    </cofactor>
    <text evidence="4">Binds 1 Mg(2+) ion per subunit.</text>
</comment>
<dbReference type="Proteomes" id="UP000198935">
    <property type="component" value="Unassembled WGS sequence"/>
</dbReference>
<evidence type="ECO:0000313" key="6">
    <source>
        <dbReference type="Proteomes" id="UP000198935"/>
    </source>
</evidence>
<dbReference type="EC" id="3.11.1.1" evidence="4"/>
<dbReference type="SUPFAM" id="SSF56784">
    <property type="entry name" value="HAD-like"/>
    <property type="match status" value="1"/>
</dbReference>
<dbReference type="Pfam" id="PF00702">
    <property type="entry name" value="Hydrolase"/>
    <property type="match status" value="1"/>
</dbReference>
<feature type="binding site" evidence="4">
    <location>
        <position position="185"/>
    </location>
    <ligand>
        <name>Mg(2+)</name>
        <dbReference type="ChEBI" id="CHEBI:18420"/>
    </ligand>
</feature>
<feature type="binding site" evidence="4">
    <location>
        <position position="11"/>
    </location>
    <ligand>
        <name>Mg(2+)</name>
        <dbReference type="ChEBI" id="CHEBI:18420"/>
    </ligand>
</feature>
<evidence type="ECO:0000256" key="4">
    <source>
        <dbReference type="HAMAP-Rule" id="MF_01375"/>
    </source>
</evidence>
<dbReference type="NCBIfam" id="TIGR01422">
    <property type="entry name" value="phosphonatase"/>
    <property type="match status" value="1"/>
</dbReference>
<dbReference type="InterPro" id="IPR006439">
    <property type="entry name" value="HAD-SF_hydro_IA"/>
</dbReference>
<comment type="subunit">
    <text evidence="4">Homodimer.</text>
</comment>
<feature type="active site" description="Nucleophile" evidence="4">
    <location>
        <position position="11"/>
    </location>
</feature>
<dbReference type="SFLD" id="SFLDS00003">
    <property type="entry name" value="Haloacid_Dehalogenase"/>
    <property type="match status" value="1"/>
</dbReference>
<dbReference type="GO" id="GO:0019700">
    <property type="term" value="P:organic phosphonate catabolic process"/>
    <property type="evidence" value="ECO:0007669"/>
    <property type="project" value="InterPro"/>
</dbReference>
<dbReference type="InterPro" id="IPR023198">
    <property type="entry name" value="PGP-like_dom2"/>
</dbReference>
<keyword evidence="1 4" id="KW-0378">Hydrolase</keyword>
<dbReference type="CDD" id="cd02586">
    <property type="entry name" value="HAD_PHN"/>
    <property type="match status" value="1"/>
</dbReference>
<keyword evidence="4" id="KW-0479">Metal-binding</keyword>
<dbReference type="GO" id="GO:0005829">
    <property type="term" value="C:cytosol"/>
    <property type="evidence" value="ECO:0007669"/>
    <property type="project" value="TreeGrafter"/>
</dbReference>
<protein>
    <recommendedName>
        <fullName evidence="4">Phosphonoacetaldehyde hydrolase</fullName>
        <shortName evidence="4">Phosphonatase</shortName>
        <ecNumber evidence="4">3.11.1.1</ecNumber>
    </recommendedName>
    <alternativeName>
        <fullName evidence="4">Phosphonoacetaldehyde phosphonohydrolase</fullName>
    </alternativeName>
</protein>
<accession>A0A1H3HWW5</accession>
<dbReference type="Gene3D" id="3.40.50.1000">
    <property type="entry name" value="HAD superfamily/HAD-like"/>
    <property type="match status" value="1"/>
</dbReference>
<comment type="similarity">
    <text evidence="4">Belongs to the HAD-like hydrolase superfamily. PhnX family.</text>
</comment>
<feature type="active site" description="Schiff-base intermediate with substrate" evidence="4">
    <location>
        <position position="52"/>
    </location>
</feature>
<organism evidence="5 6">
    <name type="scientific">Evansella caseinilytica</name>
    <dbReference type="NCBI Taxonomy" id="1503961"/>
    <lineage>
        <taxon>Bacteria</taxon>
        <taxon>Bacillati</taxon>
        <taxon>Bacillota</taxon>
        <taxon>Bacilli</taxon>
        <taxon>Bacillales</taxon>
        <taxon>Bacillaceae</taxon>
        <taxon>Evansella</taxon>
    </lineage>
</organism>
<proteinExistence type="inferred from homology"/>
<keyword evidence="2 4" id="KW-0460">Magnesium</keyword>
<dbReference type="InterPro" id="IPR023214">
    <property type="entry name" value="HAD_sf"/>
</dbReference>
<comment type="function">
    <text evidence="4">Involved in phosphonate degradation.</text>
</comment>
<dbReference type="InterPro" id="IPR036412">
    <property type="entry name" value="HAD-like_sf"/>
</dbReference>
<dbReference type="GO" id="GO:0000287">
    <property type="term" value="F:magnesium ion binding"/>
    <property type="evidence" value="ECO:0007669"/>
    <property type="project" value="UniProtKB-UniRule"/>
</dbReference>
<gene>
    <name evidence="4" type="primary">phnX</name>
    <name evidence="5" type="ORF">SAMN05421736_101622</name>
</gene>
<dbReference type="STRING" id="1503961.SAMN05421736_101622"/>
<dbReference type="PANTHER" id="PTHR43434:SF19">
    <property type="entry name" value="PHOSPHONOACETALDEHYDE HYDROLASE"/>
    <property type="match status" value="1"/>
</dbReference>
<evidence type="ECO:0000256" key="3">
    <source>
        <dbReference type="ARBA" id="ARBA00023270"/>
    </source>
</evidence>
<dbReference type="NCBIfam" id="TIGR01549">
    <property type="entry name" value="HAD-SF-IA-v1"/>
    <property type="match status" value="1"/>
</dbReference>
<name>A0A1H3HWW5_9BACI</name>
<dbReference type="AlphaFoldDB" id="A0A1H3HWW5"/>
<comment type="catalytic activity">
    <reaction evidence="4">
        <text>phosphonoacetaldehyde + H2O = acetaldehyde + phosphate + H(+)</text>
        <dbReference type="Rhea" id="RHEA:18905"/>
        <dbReference type="ChEBI" id="CHEBI:15343"/>
        <dbReference type="ChEBI" id="CHEBI:15377"/>
        <dbReference type="ChEBI" id="CHEBI:15378"/>
        <dbReference type="ChEBI" id="CHEBI:43474"/>
        <dbReference type="ChEBI" id="CHEBI:58383"/>
        <dbReference type="EC" id="3.11.1.1"/>
    </reaction>
</comment>
<dbReference type="GO" id="GO:0050194">
    <property type="term" value="F:phosphonoacetaldehyde hydrolase activity"/>
    <property type="evidence" value="ECO:0007669"/>
    <property type="project" value="UniProtKB-UniRule"/>
</dbReference>
<keyword evidence="3 4" id="KW-0704">Schiff base</keyword>
<dbReference type="GO" id="GO:0008967">
    <property type="term" value="F:phosphoglycolate phosphatase activity"/>
    <property type="evidence" value="ECO:0007669"/>
    <property type="project" value="TreeGrafter"/>
</dbReference>
<evidence type="ECO:0000256" key="1">
    <source>
        <dbReference type="ARBA" id="ARBA00022801"/>
    </source>
</evidence>
<dbReference type="HAMAP" id="MF_01375">
    <property type="entry name" value="PhnX"/>
    <property type="match status" value="1"/>
</dbReference>
<dbReference type="EMBL" id="FNPI01000001">
    <property type="protein sequence ID" value="SDY19254.1"/>
    <property type="molecule type" value="Genomic_DNA"/>
</dbReference>
<reference evidence="6" key="1">
    <citation type="submission" date="2016-10" db="EMBL/GenBank/DDBJ databases">
        <authorList>
            <person name="Varghese N."/>
            <person name="Submissions S."/>
        </authorList>
    </citation>
    <scope>NUCLEOTIDE SEQUENCE [LARGE SCALE GENOMIC DNA]</scope>
    <source>
        <strain evidence="6">SP</strain>
    </source>
</reference>
<dbReference type="Gene3D" id="1.10.150.240">
    <property type="entry name" value="Putative phosphatase, domain 2"/>
    <property type="match status" value="1"/>
</dbReference>